<dbReference type="GO" id="GO:0030170">
    <property type="term" value="F:pyridoxal phosphate binding"/>
    <property type="evidence" value="ECO:0007669"/>
    <property type="project" value="InterPro"/>
</dbReference>
<dbReference type="InterPro" id="IPR050859">
    <property type="entry name" value="Class-I_PLP-dep_aminotransf"/>
</dbReference>
<sequence length="406" mass="44322">MFDYSRLFSADLPEPAVRWTPFPKYYFIGGNNDPAQIPVEGLIEAAASVLRREGPKLAIYNLGLGPQGYPALRRFVAEKSARHRGIKASIDDILITTGSGQGIDMISKLLIDPGDTVLAEEYCYQGALNRFRKLGATLEGMKLDANGIVIEALAQQLDDLKAKGITPKFIYTIPTIQNPTASILPLDRRQALIKLARQHNVAIFEDECYADLLWKGIEAPPALYALAPDCVLHIGSFSKSLAPALRLGYLIAGWDLMRRLLPLKGDSGTGALDQMIVAEYFSRHFDDHVGHLNGVLHDKLTAMTEAVGREFGASAECWMPKGGIFLWIRLPPAIDVRKLVKPAAEAGIAFNPGPDWAVSAGNSSNCLRLCFAMPDAQTIRDGVAELARVCYEQTGIPVRSGNVHRG</sequence>
<dbReference type="InterPro" id="IPR015421">
    <property type="entry name" value="PyrdxlP-dep_Trfase_major"/>
</dbReference>
<dbReference type="Gene3D" id="3.40.640.10">
    <property type="entry name" value="Type I PLP-dependent aspartate aminotransferase-like (Major domain)"/>
    <property type="match status" value="1"/>
</dbReference>
<dbReference type="Pfam" id="PF00155">
    <property type="entry name" value="Aminotran_1_2"/>
    <property type="match status" value="1"/>
</dbReference>
<reference evidence="6 7" key="1">
    <citation type="journal article" date="2018" name="Arch. Microbiol.">
        <title>New insights into the metabolic potential of the phototrophic purple bacterium Rhodopila globiformis DSM 161(T) from its draft genome sequence and evidence for a vanadium-dependent nitrogenase.</title>
        <authorList>
            <person name="Imhoff J.F."/>
            <person name="Rahn T."/>
            <person name="Kunzel S."/>
            <person name="Neulinger S.C."/>
        </authorList>
    </citation>
    <scope>NUCLEOTIDE SEQUENCE [LARGE SCALE GENOMIC DNA]</scope>
    <source>
        <strain evidence="6 7">DSM 161</strain>
    </source>
</reference>
<dbReference type="InterPro" id="IPR015424">
    <property type="entry name" value="PyrdxlP-dep_Trfase"/>
</dbReference>
<dbReference type="PANTHER" id="PTHR42790">
    <property type="entry name" value="AMINOTRANSFERASE"/>
    <property type="match status" value="1"/>
</dbReference>
<dbReference type="RefSeq" id="WP_104520237.1">
    <property type="nucleotide sequence ID" value="NZ_NHRY01000199.1"/>
</dbReference>
<evidence type="ECO:0000256" key="2">
    <source>
        <dbReference type="ARBA" id="ARBA00022576"/>
    </source>
</evidence>
<feature type="domain" description="Aminotransferase class I/classII large" evidence="5">
    <location>
        <begin position="38"/>
        <end position="381"/>
    </location>
</feature>
<evidence type="ECO:0000259" key="5">
    <source>
        <dbReference type="Pfam" id="PF00155"/>
    </source>
</evidence>
<keyword evidence="4" id="KW-0663">Pyridoxal phosphate</keyword>
<proteinExistence type="predicted"/>
<organism evidence="6 7">
    <name type="scientific">Rhodopila globiformis</name>
    <name type="common">Rhodopseudomonas globiformis</name>
    <dbReference type="NCBI Taxonomy" id="1071"/>
    <lineage>
        <taxon>Bacteria</taxon>
        <taxon>Pseudomonadati</taxon>
        <taxon>Pseudomonadota</taxon>
        <taxon>Alphaproteobacteria</taxon>
        <taxon>Acetobacterales</taxon>
        <taxon>Acetobacteraceae</taxon>
        <taxon>Rhodopila</taxon>
    </lineage>
</organism>
<dbReference type="SUPFAM" id="SSF53383">
    <property type="entry name" value="PLP-dependent transferases"/>
    <property type="match status" value="1"/>
</dbReference>
<dbReference type="Proteomes" id="UP000239724">
    <property type="component" value="Unassembled WGS sequence"/>
</dbReference>
<dbReference type="InterPro" id="IPR004839">
    <property type="entry name" value="Aminotransferase_I/II_large"/>
</dbReference>
<evidence type="ECO:0000256" key="1">
    <source>
        <dbReference type="ARBA" id="ARBA00001933"/>
    </source>
</evidence>
<keyword evidence="7" id="KW-1185">Reference proteome</keyword>
<dbReference type="GO" id="GO:0008483">
    <property type="term" value="F:transaminase activity"/>
    <property type="evidence" value="ECO:0007669"/>
    <property type="project" value="UniProtKB-KW"/>
</dbReference>
<dbReference type="PANTHER" id="PTHR42790:SF19">
    <property type="entry name" value="KYNURENINE_ALPHA-AMINOADIPATE AMINOTRANSFERASE, MITOCHONDRIAL"/>
    <property type="match status" value="1"/>
</dbReference>
<keyword evidence="2 6" id="KW-0032">Aminotransferase</keyword>
<name>A0A2S6N8W7_RHOGL</name>
<evidence type="ECO:0000256" key="4">
    <source>
        <dbReference type="ARBA" id="ARBA00022898"/>
    </source>
</evidence>
<dbReference type="InterPro" id="IPR015422">
    <property type="entry name" value="PyrdxlP-dep_Trfase_small"/>
</dbReference>
<protein>
    <submittedName>
        <fullName evidence="6">Aminotransferase</fullName>
    </submittedName>
</protein>
<evidence type="ECO:0000256" key="3">
    <source>
        <dbReference type="ARBA" id="ARBA00022679"/>
    </source>
</evidence>
<gene>
    <name evidence="6" type="ORF">CCS01_18160</name>
</gene>
<dbReference type="EMBL" id="NHRY01000199">
    <property type="protein sequence ID" value="PPQ31037.1"/>
    <property type="molecule type" value="Genomic_DNA"/>
</dbReference>
<dbReference type="GO" id="GO:1901605">
    <property type="term" value="P:alpha-amino acid metabolic process"/>
    <property type="evidence" value="ECO:0007669"/>
    <property type="project" value="TreeGrafter"/>
</dbReference>
<comment type="cofactor">
    <cofactor evidence="1">
        <name>pyridoxal 5'-phosphate</name>
        <dbReference type="ChEBI" id="CHEBI:597326"/>
    </cofactor>
</comment>
<dbReference type="AlphaFoldDB" id="A0A2S6N8W7"/>
<keyword evidence="3 6" id="KW-0808">Transferase</keyword>
<dbReference type="CDD" id="cd00609">
    <property type="entry name" value="AAT_like"/>
    <property type="match status" value="1"/>
</dbReference>
<dbReference type="OrthoDB" id="9802328at2"/>
<accession>A0A2S6N8W7</accession>
<comment type="caution">
    <text evidence="6">The sequence shown here is derived from an EMBL/GenBank/DDBJ whole genome shotgun (WGS) entry which is preliminary data.</text>
</comment>
<evidence type="ECO:0000313" key="7">
    <source>
        <dbReference type="Proteomes" id="UP000239724"/>
    </source>
</evidence>
<evidence type="ECO:0000313" key="6">
    <source>
        <dbReference type="EMBL" id="PPQ31037.1"/>
    </source>
</evidence>
<dbReference type="Gene3D" id="3.90.1150.10">
    <property type="entry name" value="Aspartate Aminotransferase, domain 1"/>
    <property type="match status" value="1"/>
</dbReference>